<dbReference type="AlphaFoldDB" id="A0A2R6NVS1"/>
<dbReference type="EMBL" id="MLYV02000776">
    <property type="protein sequence ID" value="PSR77787.1"/>
    <property type="molecule type" value="Genomic_DNA"/>
</dbReference>
<dbReference type="SUPFAM" id="SSF53335">
    <property type="entry name" value="S-adenosyl-L-methionine-dependent methyltransferases"/>
    <property type="match status" value="1"/>
</dbReference>
<keyword evidence="6" id="KW-0808">Transferase</keyword>
<keyword evidence="9" id="KW-1185">Reference proteome</keyword>
<name>A0A2R6NVS1_9APHY</name>
<gene>
    <name evidence="8" type="ORF">PHLCEN_2v7710</name>
</gene>
<reference evidence="8 9" key="1">
    <citation type="submission" date="2018-02" db="EMBL/GenBank/DDBJ databases">
        <title>Genome sequence of the basidiomycete white-rot fungus Phlebia centrifuga.</title>
        <authorList>
            <person name="Granchi Z."/>
            <person name="Peng M."/>
            <person name="de Vries R.P."/>
            <person name="Hilden K."/>
            <person name="Makela M.R."/>
            <person name="Grigoriev I."/>
            <person name="Riley R."/>
        </authorList>
    </citation>
    <scope>NUCLEOTIDE SEQUENCE [LARGE SCALE GENOMIC DNA]</scope>
    <source>
        <strain evidence="8 9">FBCC195</strain>
    </source>
</reference>
<keyword evidence="4" id="KW-0963">Cytoplasm</keyword>
<comment type="caution">
    <text evidence="8">The sequence shown here is derived from an EMBL/GenBank/DDBJ whole genome shotgun (WGS) entry which is preliminary data.</text>
</comment>
<dbReference type="InterPro" id="IPR029063">
    <property type="entry name" value="SAM-dependent_MTases_sf"/>
</dbReference>
<organism evidence="8 9">
    <name type="scientific">Hermanssonia centrifuga</name>
    <dbReference type="NCBI Taxonomy" id="98765"/>
    <lineage>
        <taxon>Eukaryota</taxon>
        <taxon>Fungi</taxon>
        <taxon>Dikarya</taxon>
        <taxon>Basidiomycota</taxon>
        <taxon>Agaricomycotina</taxon>
        <taxon>Agaricomycetes</taxon>
        <taxon>Polyporales</taxon>
        <taxon>Meruliaceae</taxon>
        <taxon>Hermanssonia</taxon>
    </lineage>
</organism>
<dbReference type="GO" id="GO:0032259">
    <property type="term" value="P:methylation"/>
    <property type="evidence" value="ECO:0007669"/>
    <property type="project" value="UniProtKB-KW"/>
</dbReference>
<sequence>MAWRSSGTSSVELVSNMAKNGMIESEQVSTAMCRADRANYVLDKAAAYEDSPQYIGYDATISAPHMHAHAVQNLLPFLKPGNRVLDVGSGSGYLVAVLHHLVSESPDTPGKVVGIEHIPELVKFSVENLKKDGLGDALKDGIIEMLAGDGRKGKCTLS</sequence>
<evidence type="ECO:0000256" key="4">
    <source>
        <dbReference type="ARBA" id="ARBA00022490"/>
    </source>
</evidence>
<evidence type="ECO:0000313" key="9">
    <source>
        <dbReference type="Proteomes" id="UP000186601"/>
    </source>
</evidence>
<protein>
    <recommendedName>
        <fullName evidence="3">protein-L-isoaspartate(D-aspartate) O-methyltransferase</fullName>
        <ecNumber evidence="3">2.1.1.77</ecNumber>
    </recommendedName>
</protein>
<dbReference type="STRING" id="98765.A0A2R6NVS1"/>
<dbReference type="OrthoDB" id="73890at2759"/>
<dbReference type="Proteomes" id="UP000186601">
    <property type="component" value="Unassembled WGS sequence"/>
</dbReference>
<dbReference type="PANTHER" id="PTHR11579">
    <property type="entry name" value="PROTEIN-L-ISOASPARTATE O-METHYLTRANSFERASE"/>
    <property type="match status" value="1"/>
</dbReference>
<evidence type="ECO:0000256" key="3">
    <source>
        <dbReference type="ARBA" id="ARBA00011890"/>
    </source>
</evidence>
<dbReference type="GO" id="GO:0005737">
    <property type="term" value="C:cytoplasm"/>
    <property type="evidence" value="ECO:0007669"/>
    <property type="project" value="UniProtKB-SubCell"/>
</dbReference>
<comment type="subcellular location">
    <subcellularLocation>
        <location evidence="1">Cytoplasm</location>
    </subcellularLocation>
</comment>
<evidence type="ECO:0000256" key="6">
    <source>
        <dbReference type="ARBA" id="ARBA00022679"/>
    </source>
</evidence>
<dbReference type="EC" id="2.1.1.77" evidence="3"/>
<keyword evidence="5" id="KW-0489">Methyltransferase</keyword>
<evidence type="ECO:0000313" key="8">
    <source>
        <dbReference type="EMBL" id="PSR77787.1"/>
    </source>
</evidence>
<dbReference type="PANTHER" id="PTHR11579:SF0">
    <property type="entry name" value="PROTEIN-L-ISOASPARTATE(D-ASPARTATE) O-METHYLTRANSFERASE"/>
    <property type="match status" value="1"/>
</dbReference>
<evidence type="ECO:0000256" key="1">
    <source>
        <dbReference type="ARBA" id="ARBA00004496"/>
    </source>
</evidence>
<dbReference type="Pfam" id="PF01135">
    <property type="entry name" value="PCMT"/>
    <property type="match status" value="1"/>
</dbReference>
<dbReference type="InterPro" id="IPR000682">
    <property type="entry name" value="PCMT"/>
</dbReference>
<evidence type="ECO:0000256" key="7">
    <source>
        <dbReference type="ARBA" id="ARBA00022691"/>
    </source>
</evidence>
<keyword evidence="7" id="KW-0949">S-adenosyl-L-methionine</keyword>
<comment type="similarity">
    <text evidence="2">Belongs to the methyltransferase superfamily. L-isoaspartyl/D-aspartyl protein methyltransferase family.</text>
</comment>
<dbReference type="Gene3D" id="3.40.50.150">
    <property type="entry name" value="Vaccinia Virus protein VP39"/>
    <property type="match status" value="1"/>
</dbReference>
<evidence type="ECO:0000256" key="2">
    <source>
        <dbReference type="ARBA" id="ARBA00005369"/>
    </source>
</evidence>
<evidence type="ECO:0000256" key="5">
    <source>
        <dbReference type="ARBA" id="ARBA00022603"/>
    </source>
</evidence>
<dbReference type="GO" id="GO:0004719">
    <property type="term" value="F:protein-L-isoaspartate (D-aspartate) O-methyltransferase activity"/>
    <property type="evidence" value="ECO:0007669"/>
    <property type="project" value="UniProtKB-EC"/>
</dbReference>
<proteinExistence type="inferred from homology"/>
<accession>A0A2R6NVS1</accession>